<evidence type="ECO:0000313" key="5">
    <source>
        <dbReference type="Proteomes" id="UP000234484"/>
    </source>
</evidence>
<reference evidence="2 4" key="1">
    <citation type="journal article" date="2014" name="PLoS Genet.">
        <title>Phylogenetically driven sequencing of extremely halophilic archaea reveals strategies for static and dynamic osmo-response.</title>
        <authorList>
            <person name="Becker E.A."/>
            <person name="Seitzer P.M."/>
            <person name="Tritt A."/>
            <person name="Larsen D."/>
            <person name="Krusor M."/>
            <person name="Yao A.I."/>
            <person name="Wu D."/>
            <person name="Madern D."/>
            <person name="Eisen J.A."/>
            <person name="Darling A.E."/>
            <person name="Facciotti M.T."/>
        </authorList>
    </citation>
    <scope>NUCLEOTIDE SEQUENCE [LARGE SCALE GENOMIC DNA]</scope>
    <source>
        <strain evidence="2 4">SP2</strain>
    </source>
</reference>
<evidence type="ECO:0000313" key="2">
    <source>
        <dbReference type="EMBL" id="ELY69465.1"/>
    </source>
</evidence>
<reference evidence="3 5" key="2">
    <citation type="submission" date="2017-12" db="EMBL/GenBank/DDBJ databases">
        <title>The characterization of oligonucleotides binding to NgAgo.</title>
        <authorList>
            <person name="Jiang L."/>
            <person name="He B."/>
            <person name="Kang J."/>
            <person name="Yu M."/>
            <person name="Li N."/>
            <person name="Fang Y."/>
            <person name="Tang Z."/>
            <person name="Wu P."/>
            <person name="Yao P."/>
            <person name="Huang J."/>
        </authorList>
    </citation>
    <scope>NUCLEOTIDE SEQUENCE [LARGE SCALE GENOMIC DNA]</scope>
    <source>
        <strain evidence="3 5">SP2</strain>
        <tissue evidence="3">Freeze-dried powder thallus</tissue>
    </source>
</reference>
<dbReference type="AlphaFoldDB" id="L9Y5W4"/>
<accession>L9Y5W4</accession>
<dbReference type="EMBL" id="AOIC01000062">
    <property type="protein sequence ID" value="ELY69465.1"/>
    <property type="molecule type" value="Genomic_DNA"/>
</dbReference>
<evidence type="ECO:0000313" key="3">
    <source>
        <dbReference type="EMBL" id="PLK21113.1"/>
    </source>
</evidence>
<organism evidence="2 4">
    <name type="scientific">Natronobacterium gregoryi (strain ATCC 43098 / DSM 3393 / CCM 3738 / CIP 104747 / IAM 13177 / JCM 8860 / NBRC 102187 / NCIMB 2189 / SP2)</name>
    <dbReference type="NCBI Taxonomy" id="797304"/>
    <lineage>
        <taxon>Archaea</taxon>
        <taxon>Methanobacteriati</taxon>
        <taxon>Methanobacteriota</taxon>
        <taxon>Stenosarchaea group</taxon>
        <taxon>Halobacteria</taxon>
        <taxon>Halobacteriales</taxon>
        <taxon>Natrialbaceae</taxon>
        <taxon>Natronobacterium</taxon>
    </lineage>
</organism>
<evidence type="ECO:0000256" key="1">
    <source>
        <dbReference type="SAM" id="MobiDB-lite"/>
    </source>
</evidence>
<name>L9Y5W4_NATGS</name>
<evidence type="ECO:0000313" key="4">
    <source>
        <dbReference type="Proteomes" id="UP000011613"/>
    </source>
</evidence>
<protein>
    <submittedName>
        <fullName evidence="2">Uncharacterized protein</fullName>
    </submittedName>
</protein>
<dbReference type="Proteomes" id="UP000234484">
    <property type="component" value="Unassembled WGS sequence"/>
</dbReference>
<feature type="region of interest" description="Disordered" evidence="1">
    <location>
        <begin position="1"/>
        <end position="87"/>
    </location>
</feature>
<sequence length="87" mass="9212">MVERTTSILKAPSSGLESAGSVELARIPPSPPSHRDVPANSSPRPDGRGRSRRDGSLVSAEEDHLAIPHPHADAVLEHATPPLSLLR</sequence>
<comment type="caution">
    <text evidence="2">The sequence shown here is derived from an EMBL/GenBank/DDBJ whole genome shotgun (WGS) entry which is preliminary data.</text>
</comment>
<feature type="compositionally biased region" description="Basic and acidic residues" evidence="1">
    <location>
        <begin position="45"/>
        <end position="76"/>
    </location>
</feature>
<proteinExistence type="predicted"/>
<dbReference type="EMBL" id="PKKI01000012">
    <property type="protein sequence ID" value="PLK21113.1"/>
    <property type="molecule type" value="Genomic_DNA"/>
</dbReference>
<gene>
    <name evidence="2" type="ORF">C490_08074</name>
    <name evidence="3" type="ORF">CYV19_05630</name>
</gene>
<dbReference type="Proteomes" id="UP000011613">
    <property type="component" value="Unassembled WGS sequence"/>
</dbReference>